<dbReference type="InterPro" id="IPR022631">
    <property type="entry name" value="ADOMET_SYNTHASE_CS"/>
</dbReference>
<reference evidence="19 20" key="1">
    <citation type="journal article" date="2016" name="Nat. Commun.">
        <title>Thousands of microbial genomes shed light on interconnected biogeochemical processes in an aquifer system.</title>
        <authorList>
            <person name="Anantharaman K."/>
            <person name="Brown C.T."/>
            <person name="Hug L.A."/>
            <person name="Sharon I."/>
            <person name="Castelle C.J."/>
            <person name="Probst A.J."/>
            <person name="Thomas B.C."/>
            <person name="Singh A."/>
            <person name="Wilkins M.J."/>
            <person name="Karaoz U."/>
            <person name="Brodie E.L."/>
            <person name="Williams K.H."/>
            <person name="Hubbard S.S."/>
            <person name="Banfield J.F."/>
        </authorList>
    </citation>
    <scope>NUCLEOTIDE SEQUENCE [LARGE SCALE GENOMIC DNA]</scope>
</reference>
<dbReference type="STRING" id="1797716.A3D07_00160"/>
<dbReference type="InterPro" id="IPR002133">
    <property type="entry name" value="S-AdoMet_synthetase"/>
</dbReference>
<comment type="pathway">
    <text evidence="3">Amino-acid biosynthesis; S-adenosyl-L-methionine biosynthesis; S-adenosyl-L-methionine from L-methionine: step 1/1.</text>
</comment>
<comment type="cofactor">
    <cofactor evidence="1">
        <name>Mg(2+)</name>
        <dbReference type="ChEBI" id="CHEBI:18420"/>
    </cofactor>
</comment>
<dbReference type="GO" id="GO:0006556">
    <property type="term" value="P:S-adenosylmethionine biosynthetic process"/>
    <property type="evidence" value="ECO:0007669"/>
    <property type="project" value="UniProtKB-UniRule"/>
</dbReference>
<dbReference type="Proteomes" id="UP000177124">
    <property type="component" value="Unassembled WGS sequence"/>
</dbReference>
<keyword evidence="11 14" id="KW-0460">Magnesium</keyword>
<evidence type="ECO:0000256" key="2">
    <source>
        <dbReference type="ARBA" id="ARBA00001958"/>
    </source>
</evidence>
<evidence type="ECO:0000259" key="17">
    <source>
        <dbReference type="Pfam" id="PF02772"/>
    </source>
</evidence>
<feature type="domain" description="S-adenosylmethionine synthetase C-terminal" evidence="18">
    <location>
        <begin position="229"/>
        <end position="366"/>
    </location>
</feature>
<dbReference type="PROSITE" id="PS00377">
    <property type="entry name" value="ADOMET_SYNTHASE_2"/>
    <property type="match status" value="1"/>
</dbReference>
<evidence type="ECO:0000256" key="6">
    <source>
        <dbReference type="ARBA" id="ARBA00022563"/>
    </source>
</evidence>
<dbReference type="InterPro" id="IPR022629">
    <property type="entry name" value="S-AdoMet_synt_central"/>
</dbReference>
<evidence type="ECO:0000256" key="15">
    <source>
        <dbReference type="RuleBase" id="RU004462"/>
    </source>
</evidence>
<dbReference type="PROSITE" id="PS00376">
    <property type="entry name" value="ADOMET_SYNTHASE_1"/>
    <property type="match status" value="1"/>
</dbReference>
<dbReference type="InterPro" id="IPR022636">
    <property type="entry name" value="S-AdoMet_synthetase_sfam"/>
</dbReference>
<dbReference type="CDD" id="cd18079">
    <property type="entry name" value="S-AdoMet_synt"/>
    <property type="match status" value="1"/>
</dbReference>
<evidence type="ECO:0000259" key="18">
    <source>
        <dbReference type="Pfam" id="PF02773"/>
    </source>
</evidence>
<gene>
    <name evidence="19" type="ORF">A3D07_00160</name>
</gene>
<evidence type="ECO:0000256" key="7">
    <source>
        <dbReference type="ARBA" id="ARBA00022679"/>
    </source>
</evidence>
<evidence type="ECO:0000256" key="9">
    <source>
        <dbReference type="ARBA" id="ARBA00022741"/>
    </source>
</evidence>
<dbReference type="AlphaFoldDB" id="A0A1F5GDT2"/>
<dbReference type="GO" id="GO:0005524">
    <property type="term" value="F:ATP binding"/>
    <property type="evidence" value="ECO:0007669"/>
    <property type="project" value="UniProtKB-KW"/>
</dbReference>
<evidence type="ECO:0000256" key="11">
    <source>
        <dbReference type="ARBA" id="ARBA00022842"/>
    </source>
</evidence>
<comment type="similarity">
    <text evidence="4 15">Belongs to the AdoMet synthase family.</text>
</comment>
<dbReference type="Pfam" id="PF02772">
    <property type="entry name" value="S-AdoMet_synt_M"/>
    <property type="match status" value="1"/>
</dbReference>
<dbReference type="EMBL" id="MFBF01000057">
    <property type="protein sequence ID" value="OGD89986.1"/>
    <property type="molecule type" value="Genomic_DNA"/>
</dbReference>
<dbReference type="InterPro" id="IPR022628">
    <property type="entry name" value="S-AdoMet_synt_N"/>
</dbReference>
<name>A0A1F5GDT2_9BACT</name>
<keyword evidence="9" id="KW-0547">Nucleotide-binding</keyword>
<dbReference type="InterPro" id="IPR022630">
    <property type="entry name" value="S-AdoMet_synt_C"/>
</dbReference>
<dbReference type="PANTHER" id="PTHR11964">
    <property type="entry name" value="S-ADENOSYLMETHIONINE SYNTHETASE"/>
    <property type="match status" value="1"/>
</dbReference>
<dbReference type="NCBIfam" id="TIGR01034">
    <property type="entry name" value="metK"/>
    <property type="match status" value="1"/>
</dbReference>
<dbReference type="SUPFAM" id="SSF55973">
    <property type="entry name" value="S-adenosylmethionine synthetase"/>
    <property type="match status" value="3"/>
</dbReference>
<accession>A0A1F5GDT2</accession>
<evidence type="ECO:0000259" key="16">
    <source>
        <dbReference type="Pfam" id="PF00438"/>
    </source>
</evidence>
<feature type="domain" description="S-adenosylmethionine synthetase N-terminal" evidence="16">
    <location>
        <begin position="5"/>
        <end position="100"/>
    </location>
</feature>
<dbReference type="GO" id="GO:0004478">
    <property type="term" value="F:methionine adenosyltransferase activity"/>
    <property type="evidence" value="ECO:0007669"/>
    <property type="project" value="UniProtKB-UniRule"/>
</dbReference>
<dbReference type="Pfam" id="PF02773">
    <property type="entry name" value="S-AdoMet_synt_C"/>
    <property type="match status" value="1"/>
</dbReference>
<evidence type="ECO:0000256" key="5">
    <source>
        <dbReference type="ARBA" id="ARBA00012828"/>
    </source>
</evidence>
<comment type="subcellular location">
    <subcellularLocation>
        <location evidence="14">Cytoplasm</location>
    </subcellularLocation>
</comment>
<evidence type="ECO:0000256" key="4">
    <source>
        <dbReference type="ARBA" id="ARBA00009685"/>
    </source>
</evidence>
<dbReference type="Pfam" id="PF00438">
    <property type="entry name" value="S-AdoMet_synt_N"/>
    <property type="match status" value="1"/>
</dbReference>
<evidence type="ECO:0000256" key="13">
    <source>
        <dbReference type="NCBIfam" id="TIGR01034"/>
    </source>
</evidence>
<dbReference type="PIRSF" id="PIRSF000497">
    <property type="entry name" value="MAT"/>
    <property type="match status" value="1"/>
</dbReference>
<dbReference type="GO" id="GO:0006730">
    <property type="term" value="P:one-carbon metabolic process"/>
    <property type="evidence" value="ECO:0007669"/>
    <property type="project" value="UniProtKB-KW"/>
</dbReference>
<dbReference type="GO" id="GO:0005737">
    <property type="term" value="C:cytoplasm"/>
    <property type="evidence" value="ECO:0007669"/>
    <property type="project" value="UniProtKB-SubCell"/>
</dbReference>
<dbReference type="GO" id="GO:0046872">
    <property type="term" value="F:metal ion binding"/>
    <property type="evidence" value="ECO:0007669"/>
    <property type="project" value="UniProtKB-KW"/>
</dbReference>
<evidence type="ECO:0000256" key="14">
    <source>
        <dbReference type="RuleBase" id="RU000542"/>
    </source>
</evidence>
<dbReference type="UniPathway" id="UPA00315">
    <property type="reaction ID" value="UER00080"/>
</dbReference>
<proteinExistence type="inferred from homology"/>
<dbReference type="EC" id="2.5.1.6" evidence="5 13"/>
<keyword evidence="12 14" id="KW-0630">Potassium</keyword>
<evidence type="ECO:0000256" key="12">
    <source>
        <dbReference type="ARBA" id="ARBA00022958"/>
    </source>
</evidence>
<evidence type="ECO:0000256" key="1">
    <source>
        <dbReference type="ARBA" id="ARBA00001946"/>
    </source>
</evidence>
<comment type="cofactor">
    <cofactor evidence="2">
        <name>K(+)</name>
        <dbReference type="ChEBI" id="CHEBI:29103"/>
    </cofactor>
</comment>
<evidence type="ECO:0000256" key="3">
    <source>
        <dbReference type="ARBA" id="ARBA00005224"/>
    </source>
</evidence>
<keyword evidence="8 14" id="KW-0479">Metal-binding</keyword>
<organism evidence="19 20">
    <name type="scientific">Candidatus Curtissbacteria bacterium RIFCSPHIGHO2_02_FULL_42_15</name>
    <dbReference type="NCBI Taxonomy" id="1797716"/>
    <lineage>
        <taxon>Bacteria</taxon>
        <taxon>Candidatus Curtissiibacteriota</taxon>
    </lineage>
</organism>
<keyword evidence="7 19" id="KW-0808">Transferase</keyword>
<protein>
    <recommendedName>
        <fullName evidence="5 13">Methionine adenosyltransferase</fullName>
        <ecNumber evidence="5 13">2.5.1.6</ecNumber>
    </recommendedName>
</protein>
<dbReference type="Gene3D" id="3.30.300.10">
    <property type="match status" value="3"/>
</dbReference>
<comment type="caution">
    <text evidence="19">The sequence shown here is derived from an EMBL/GenBank/DDBJ whole genome shotgun (WGS) entry which is preliminary data.</text>
</comment>
<comment type="subunit">
    <text evidence="14">Homotetramer.</text>
</comment>
<evidence type="ECO:0000313" key="20">
    <source>
        <dbReference type="Proteomes" id="UP000177124"/>
    </source>
</evidence>
<keyword evidence="10" id="KW-0067">ATP-binding</keyword>
<feature type="domain" description="S-adenosylmethionine synthetase central" evidence="17">
    <location>
        <begin position="111"/>
        <end position="226"/>
    </location>
</feature>
<sequence>MNYKLFTSESVSASHPDKICDQISDAILDECLRYDPQSRVAVEAMVTVNRIILAGEVATAGKVDFEKIARGVVEDLGYNRKIYGFDYRNAKVATFIHTQSQDIAKGVLMGGAGDQGMMFGYACGDTPELIPLPIALAREIVKRIDLARKNKVLAYLRPDGKSEVTVEYQNHRPKKVTKAVTAVPHDPKLPLAKVAKDIFEVIIRPALKKYGYSIDFKNTVCNGTGKWEIGGPSQDTGVTGRKIAVDTYGSMARVGGGCFSGKDSTKVDRSAAYAARFIAKNIVAKSYAKKCEIQLAYVIGQAEPITKAIETFGTEKVALSKIEQFAWSLLDLSVKGIIDGLKLTRPIYRETASYGHFGWPAFSWEKIAS</sequence>
<keyword evidence="6" id="KW-0554">One-carbon metabolism</keyword>
<evidence type="ECO:0000256" key="10">
    <source>
        <dbReference type="ARBA" id="ARBA00022840"/>
    </source>
</evidence>
<evidence type="ECO:0000256" key="8">
    <source>
        <dbReference type="ARBA" id="ARBA00022723"/>
    </source>
</evidence>
<evidence type="ECO:0000313" key="19">
    <source>
        <dbReference type="EMBL" id="OGD89986.1"/>
    </source>
</evidence>